<organism evidence="10 11">
    <name type="scientific">Ustilago bromivora</name>
    <dbReference type="NCBI Taxonomy" id="307758"/>
    <lineage>
        <taxon>Eukaryota</taxon>
        <taxon>Fungi</taxon>
        <taxon>Dikarya</taxon>
        <taxon>Basidiomycota</taxon>
        <taxon>Ustilaginomycotina</taxon>
        <taxon>Ustilaginomycetes</taxon>
        <taxon>Ustilaginales</taxon>
        <taxon>Ustilaginaceae</taxon>
        <taxon>Ustilago</taxon>
    </lineage>
</organism>
<dbReference type="GO" id="GO:0098771">
    <property type="term" value="P:inorganic ion homeostasis"/>
    <property type="evidence" value="ECO:0007669"/>
    <property type="project" value="UniProtKB-ARBA"/>
</dbReference>
<dbReference type="InterPro" id="IPR027469">
    <property type="entry name" value="Cation_efflux_TMD_sf"/>
</dbReference>
<evidence type="ECO:0000256" key="2">
    <source>
        <dbReference type="ARBA" id="ARBA00022448"/>
    </source>
</evidence>
<keyword evidence="5 7" id="KW-0472">Membrane</keyword>
<dbReference type="InterPro" id="IPR058533">
    <property type="entry name" value="Cation_efflux_TM"/>
</dbReference>
<feature type="domain" description="Cation efflux protein cytoplasmic" evidence="9">
    <location>
        <begin position="462"/>
        <end position="522"/>
    </location>
</feature>
<feature type="transmembrane region" description="Helical" evidence="7">
    <location>
        <begin position="350"/>
        <end position="373"/>
    </location>
</feature>
<proteinExistence type="predicted"/>
<dbReference type="InterPro" id="IPR036837">
    <property type="entry name" value="Cation_efflux_CTD_sf"/>
</dbReference>
<dbReference type="PANTHER" id="PTHR43840">
    <property type="entry name" value="MITOCHONDRIAL METAL TRANSPORTER 1-RELATED"/>
    <property type="match status" value="1"/>
</dbReference>
<name>A0A1K0HC96_9BASI</name>
<dbReference type="GO" id="GO:0016020">
    <property type="term" value="C:membrane"/>
    <property type="evidence" value="ECO:0007669"/>
    <property type="project" value="UniProtKB-SubCell"/>
</dbReference>
<dbReference type="InterPro" id="IPR002524">
    <property type="entry name" value="Cation_efflux"/>
</dbReference>
<evidence type="ECO:0000259" key="9">
    <source>
        <dbReference type="Pfam" id="PF16916"/>
    </source>
</evidence>
<comment type="subcellular location">
    <subcellularLocation>
        <location evidence="1">Membrane</location>
        <topology evidence="1">Multi-pass membrane protein</topology>
    </subcellularLocation>
</comment>
<evidence type="ECO:0000256" key="5">
    <source>
        <dbReference type="ARBA" id="ARBA00023136"/>
    </source>
</evidence>
<evidence type="ECO:0000313" key="11">
    <source>
        <dbReference type="Proteomes" id="UP000179920"/>
    </source>
</evidence>
<protein>
    <submittedName>
        <fullName evidence="10">Related to mitochondrial Fe2+ transporter MMT1 and related transporters (Cation diffusion facilitator superfamily)</fullName>
    </submittedName>
</protein>
<evidence type="ECO:0000259" key="8">
    <source>
        <dbReference type="Pfam" id="PF01545"/>
    </source>
</evidence>
<dbReference type="EMBL" id="LT558130">
    <property type="protein sequence ID" value="SAM84528.1"/>
    <property type="molecule type" value="Genomic_DNA"/>
</dbReference>
<dbReference type="InterPro" id="IPR027470">
    <property type="entry name" value="Cation_efflux_CTD"/>
</dbReference>
<gene>
    <name evidence="10" type="ORF">UBRO_05795</name>
</gene>
<evidence type="ECO:0000256" key="7">
    <source>
        <dbReference type="SAM" id="Phobius"/>
    </source>
</evidence>
<evidence type="ECO:0000313" key="10">
    <source>
        <dbReference type="EMBL" id="SAM84528.1"/>
    </source>
</evidence>
<accession>A0A1K0HC96</accession>
<keyword evidence="2" id="KW-0813">Transport</keyword>
<dbReference type="AlphaFoldDB" id="A0A1K0HC96"/>
<evidence type="ECO:0000256" key="3">
    <source>
        <dbReference type="ARBA" id="ARBA00022692"/>
    </source>
</evidence>
<dbReference type="Pfam" id="PF16916">
    <property type="entry name" value="ZT_dimer"/>
    <property type="match status" value="1"/>
</dbReference>
<feature type="transmembrane region" description="Helical" evidence="7">
    <location>
        <begin position="247"/>
        <end position="267"/>
    </location>
</feature>
<evidence type="ECO:0000256" key="6">
    <source>
        <dbReference type="SAM" id="MobiDB-lite"/>
    </source>
</evidence>
<dbReference type="Pfam" id="PF01545">
    <property type="entry name" value="Cation_efflux"/>
    <property type="match status" value="1"/>
</dbReference>
<keyword evidence="3 7" id="KW-0812">Transmembrane</keyword>
<dbReference type="Gene3D" id="1.20.1510.10">
    <property type="entry name" value="Cation efflux protein transmembrane domain"/>
    <property type="match status" value="1"/>
</dbReference>
<dbReference type="InterPro" id="IPR050291">
    <property type="entry name" value="CDF_Transporter"/>
</dbReference>
<feature type="region of interest" description="Disordered" evidence="6">
    <location>
        <begin position="96"/>
        <end position="179"/>
    </location>
</feature>
<dbReference type="GO" id="GO:0008324">
    <property type="term" value="F:monoatomic cation transmembrane transporter activity"/>
    <property type="evidence" value="ECO:0007669"/>
    <property type="project" value="InterPro"/>
</dbReference>
<dbReference type="OrthoDB" id="78296at2759"/>
<dbReference type="NCBIfam" id="TIGR01297">
    <property type="entry name" value="CDF"/>
    <property type="match status" value="1"/>
</dbReference>
<feature type="transmembrane region" description="Helical" evidence="7">
    <location>
        <begin position="393"/>
        <end position="413"/>
    </location>
</feature>
<dbReference type="SUPFAM" id="SSF160240">
    <property type="entry name" value="Cation efflux protein cytoplasmic domain-like"/>
    <property type="match status" value="1"/>
</dbReference>
<dbReference type="Proteomes" id="UP000179920">
    <property type="component" value="Chromosome XIV"/>
</dbReference>
<dbReference type="Gene3D" id="3.30.70.1350">
    <property type="entry name" value="Cation efflux protein, cytoplasmic domain"/>
    <property type="match status" value="1"/>
</dbReference>
<feature type="compositionally biased region" description="Polar residues" evidence="6">
    <location>
        <begin position="151"/>
        <end position="160"/>
    </location>
</feature>
<evidence type="ECO:0000256" key="4">
    <source>
        <dbReference type="ARBA" id="ARBA00022989"/>
    </source>
</evidence>
<reference evidence="11" key="1">
    <citation type="submission" date="2016-04" db="EMBL/GenBank/DDBJ databases">
        <authorList>
            <person name="Guldener U."/>
            <person name="Guldener U."/>
        </authorList>
    </citation>
    <scope>NUCLEOTIDE SEQUENCE [LARGE SCALE GENOMIC DNA]</scope>
    <source>
        <strain evidence="11">UB2112</strain>
    </source>
</reference>
<evidence type="ECO:0000256" key="1">
    <source>
        <dbReference type="ARBA" id="ARBA00004141"/>
    </source>
</evidence>
<feature type="compositionally biased region" description="Polar residues" evidence="6">
    <location>
        <begin position="1"/>
        <end position="22"/>
    </location>
</feature>
<dbReference type="GO" id="GO:0030003">
    <property type="term" value="P:intracellular monoatomic cation homeostasis"/>
    <property type="evidence" value="ECO:0007669"/>
    <property type="project" value="UniProtKB-ARBA"/>
</dbReference>
<feature type="transmembrane region" description="Helical" evidence="7">
    <location>
        <begin position="273"/>
        <end position="295"/>
    </location>
</feature>
<feature type="region of interest" description="Disordered" evidence="6">
    <location>
        <begin position="1"/>
        <end position="43"/>
    </location>
</feature>
<keyword evidence="4 7" id="KW-1133">Transmembrane helix</keyword>
<feature type="transmembrane region" description="Helical" evidence="7">
    <location>
        <begin position="316"/>
        <end position="338"/>
    </location>
</feature>
<dbReference type="FunFam" id="1.20.1510.10:FF:000005">
    <property type="entry name" value="Putative Cation diffusion facilitator 1"/>
    <property type="match status" value="1"/>
</dbReference>
<dbReference type="PANTHER" id="PTHR43840:SF12">
    <property type="entry name" value="CATION DIFFUSION FACILITATOR 1 (AFU_ORTHOLOGUE AFUA_1G14440)"/>
    <property type="match status" value="1"/>
</dbReference>
<dbReference type="SUPFAM" id="SSF161111">
    <property type="entry name" value="Cation efflux protein transmembrane domain-like"/>
    <property type="match status" value="1"/>
</dbReference>
<sequence>MSHIISSAMSVAQQNLGSSSNDAAAADHQPGLSPPLSPVDDQDIELTAPTPAAARATRLPATATTPTMPAHLRSYQNNLGIDITIDVNIGPSTSSAYARAQGSAAFHHAHRHHTHSSSPSPSPAPVHATLAPQHGATDGKLGAPTGDSAMTPGSSRSRASSIGYGGLGPMTPGTEDTDPLLLRSRLVEESEIRRRHSGKGRNKRNERQIRDFYEAQNEHIERLLKPISKHADEDKQDRESSALKVKIAVYASISTNFALAALQMYAAVSSLSLSLFATAADSVFDPFANLVLNWLHRKSEKVDERKWPIGGSRFEPIGNITYAALMGMVSAILVVESIKELATGDQDKELHLASLIAVGIAFVTKAILALYCFGLRKYSSQVEVLYQDHRNDLFINGLGIFTSAVGATVAGWIDPAGALIISLAIITSWTRTAFGEFKTLAGVAAPTDFLQLVTYNAALFSDEIRAIESVRAYSSGPRYIVEIDIVMHPETPLWKSHDLSQALQDNLESLPMVERAFIHVDHEVEHAFEHRKSV</sequence>
<feature type="domain" description="Cation efflux protein transmembrane" evidence="8">
    <location>
        <begin position="250"/>
        <end position="435"/>
    </location>
</feature>